<feature type="region of interest" description="Disordered" evidence="3">
    <location>
        <begin position="1127"/>
        <end position="1151"/>
    </location>
</feature>
<name>A0A9J6ARW2_SOLCO</name>
<dbReference type="SUPFAM" id="SSF81301">
    <property type="entry name" value="Nucleotidyltransferase"/>
    <property type="match status" value="1"/>
</dbReference>
<gene>
    <name evidence="6" type="ORF">H5410_012172</name>
</gene>
<feature type="region of interest" description="Disordered" evidence="3">
    <location>
        <begin position="470"/>
        <end position="525"/>
    </location>
</feature>
<dbReference type="EMBL" id="JACXVP010000002">
    <property type="protein sequence ID" value="KAG5626954.1"/>
    <property type="molecule type" value="Genomic_DNA"/>
</dbReference>
<feature type="compositionally biased region" description="Basic and acidic residues" evidence="3">
    <location>
        <begin position="500"/>
        <end position="516"/>
    </location>
</feature>
<feature type="region of interest" description="Disordered" evidence="3">
    <location>
        <begin position="565"/>
        <end position="624"/>
    </location>
</feature>
<dbReference type="Gene3D" id="1.10.1410.10">
    <property type="match status" value="2"/>
</dbReference>
<dbReference type="Pfam" id="PF01909">
    <property type="entry name" value="NTP_transf_2"/>
    <property type="match status" value="1"/>
</dbReference>
<dbReference type="InterPro" id="IPR043519">
    <property type="entry name" value="NT_sf"/>
</dbReference>
<evidence type="ECO:0000256" key="2">
    <source>
        <dbReference type="ARBA" id="ARBA00022842"/>
    </source>
</evidence>
<reference evidence="6 7" key="1">
    <citation type="submission" date="2020-09" db="EMBL/GenBank/DDBJ databases">
        <title>De no assembly of potato wild relative species, Solanum commersonii.</title>
        <authorList>
            <person name="Cho K."/>
        </authorList>
    </citation>
    <scope>NUCLEOTIDE SEQUENCE [LARGE SCALE GENOMIC DNA]</scope>
    <source>
        <strain evidence="6">LZ3.2</strain>
        <tissue evidence="6">Leaf</tissue>
    </source>
</reference>
<dbReference type="InterPro" id="IPR045862">
    <property type="entry name" value="Trf4-like"/>
</dbReference>
<proteinExistence type="predicted"/>
<dbReference type="OrthoDB" id="273917at2759"/>
<dbReference type="PANTHER" id="PTHR23092:SF48">
    <property type="entry name" value="NUCLEOTIDYLTRANSFERASE FAMILY PROTEIN"/>
    <property type="match status" value="1"/>
</dbReference>
<feature type="region of interest" description="Disordered" evidence="3">
    <location>
        <begin position="1082"/>
        <end position="1114"/>
    </location>
</feature>
<evidence type="ECO:0000256" key="1">
    <source>
        <dbReference type="ARBA" id="ARBA00022723"/>
    </source>
</evidence>
<keyword evidence="2" id="KW-0460">Magnesium</keyword>
<feature type="compositionally biased region" description="Basic residues" evidence="3">
    <location>
        <begin position="481"/>
        <end position="493"/>
    </location>
</feature>
<accession>A0A9J6ARW2</accession>
<sequence>MLGKLQSNGHGFFFILPDMPSDGSDLPSICFRKSHGLLARVAESNESERRVRQSVRIFSSKEGEGENGVSGLLDFVDSLTVSEEFVGNVDTFVNAMDGVTNGKFLRGEESGLSSEWVELGWLKEKGYYSIEAFVVNRLEVALRLAWLNHNNGKKRGVKLKDKVNSVGVGANAFWRKKGCVDWWGKLDEATRVKVLHNGLVKAAKSLIVHHMLAGMILHLLLLLARTPASSQPYACTSLLKNIFRLSKVVLWSSKLLGLFTFGAGPVSWVWDPYLIRSTGFGCKEFSCLSFSLLEEFSILPAYLIGAHQSSEFDTGLCCPISNYIFQIADTLKGERGVSADKAWLCSSALEQPLRGNPTLSDQRNFVNLRVSDARVAKKSMRHASVFGVSCSFNQLLDCLFMLKEISTELLACPRSVCESPDSEKLFFSSLESVNTLSDCILRKLRGLLMIISLDCTKYELLEDENLNSSPRQNKEILGASNRKKRGKNRKVKKSNSLPKPKTDGLRPVKSTEDKGDTSMCGDNVHNSSSTGLVDKFCGDNVHSSLPGGSVNREQQKDCVKESLPSLIDMGQGGPDSQTVRSASRKKRKERNKIKNPSLITSGEDGKCQKRNSQKSFISVNSQDRDPSSDCVTVIDSVVQSGSKDSCIDNEKREPEMSILSRTSRDCGSAGSFEGCRNPCLTDHFPTEGVMENGTVAVAVETTNREGSSAISSVMPAIESERTLSNGKEFKKLNRSGFLEQQIKVGDPSRNFTSLKEKRSVDVYDTGPMNSPSYVSYEWPSVAPVHLPCGDSHLPRATDRLHLDVSHNWKSHFRHSFLRNVRHVRNSSIETGCPGIISGPLPMSLDWPPMVRSINRLAAPSLTCNYDAGFISRRTSFQQDIAAQSMHCNAVSTEDERVYSGDLMDFSDLANSHDVGEDHDYHWLSEEELEVHAVSGVDYNQHFGGGVMYWNPSDHLGTNFSRPPSLSSDDSSWAWRDADMNRAVDDMVAFSSSYSTNGLTSPSGASFCSPFDPLGSGHQAVGYVIPGSEITSKVLQSSSAADLVTVENASGSLSNLPAEGEAKSVDSLPYPILRPIVIPSMSRERSRSDFKRSHDHKSPCVPPSRREQPRIKRPPSPVVLCVPCAPHPPPPSPVGDSRRHRGFPTVRSGSSSPRQWGVKGWFHDGINFEEACIRMDGSEVVWPAWRSKSLSAHQLTQPLPGALLQDRLIAISQLTRDQEHVNFKSENPVCSFITPLFTCFCLLEWKAILLFIIFLFQPDVAFPLQPPETLNSTAKKACLSMIHSRLHNEIENFCKQVASENLIRKPYINWAVKRVARSLQVLWPRSRTNIFGSNATGLSLPSSDVDLVVSLPPVRNLEPIKEAGILEGRNGIKETCLQHAARYLANQEWVKNDSLKIVENTAVMSLKSKILFLLGSHQLSGFLYVNRNTFFLLSLFTRKVPLTSLVIVPCYVASIFLQIPIIMLVVEVPHDLISSSLSNLQTPKAEPTQLTVEEGNTFQADLTCSDSSSSLQWSKMNECVKDVKAVRLDISFKSPSHTGLQTTELVKELTEQFPAATPLALVLKQFLADRSLDQSYSGGLSSYCLVLLITRFLQHEHHHSRPIDQNLGSLLMDFFYFFGNVFDPRQIRVSIQGSGLYINRERGCSIDPICIDDPLYPTNNVGRNCFRIHQCIKAFADAYSILENEIPSLPCNDESNSVPQVKLLPRIVPSIEASEVS</sequence>
<dbReference type="GO" id="GO:1990817">
    <property type="term" value="F:poly(A) RNA polymerase activity"/>
    <property type="evidence" value="ECO:0007669"/>
    <property type="project" value="InterPro"/>
</dbReference>
<feature type="compositionally biased region" description="Basic and acidic residues" evidence="3">
    <location>
        <begin position="1082"/>
        <end position="1109"/>
    </location>
</feature>
<dbReference type="InterPro" id="IPR002934">
    <property type="entry name" value="Polymerase_NTP_transf_dom"/>
</dbReference>
<feature type="domain" description="PAP-associated" evidence="5">
    <location>
        <begin position="1605"/>
        <end position="1658"/>
    </location>
</feature>
<evidence type="ECO:0008006" key="8">
    <source>
        <dbReference type="Google" id="ProtNLM"/>
    </source>
</evidence>
<dbReference type="Pfam" id="PF03828">
    <property type="entry name" value="PAP_assoc"/>
    <property type="match status" value="1"/>
</dbReference>
<dbReference type="GO" id="GO:0043634">
    <property type="term" value="P:polyadenylation-dependent ncRNA catabolic process"/>
    <property type="evidence" value="ECO:0007669"/>
    <property type="project" value="TreeGrafter"/>
</dbReference>
<keyword evidence="7" id="KW-1185">Reference proteome</keyword>
<dbReference type="GO" id="GO:0005730">
    <property type="term" value="C:nucleolus"/>
    <property type="evidence" value="ECO:0007669"/>
    <property type="project" value="TreeGrafter"/>
</dbReference>
<organism evidence="6 7">
    <name type="scientific">Solanum commersonii</name>
    <name type="common">Commerson's wild potato</name>
    <name type="synonym">Commerson's nightshade</name>
    <dbReference type="NCBI Taxonomy" id="4109"/>
    <lineage>
        <taxon>Eukaryota</taxon>
        <taxon>Viridiplantae</taxon>
        <taxon>Streptophyta</taxon>
        <taxon>Embryophyta</taxon>
        <taxon>Tracheophyta</taxon>
        <taxon>Spermatophyta</taxon>
        <taxon>Magnoliopsida</taxon>
        <taxon>eudicotyledons</taxon>
        <taxon>Gunneridae</taxon>
        <taxon>Pentapetalae</taxon>
        <taxon>asterids</taxon>
        <taxon>lamiids</taxon>
        <taxon>Solanales</taxon>
        <taxon>Solanaceae</taxon>
        <taxon>Solanoideae</taxon>
        <taxon>Solaneae</taxon>
        <taxon>Solanum</taxon>
    </lineage>
</organism>
<evidence type="ECO:0000256" key="3">
    <source>
        <dbReference type="SAM" id="MobiDB-lite"/>
    </source>
</evidence>
<evidence type="ECO:0000259" key="4">
    <source>
        <dbReference type="Pfam" id="PF01909"/>
    </source>
</evidence>
<evidence type="ECO:0000313" key="7">
    <source>
        <dbReference type="Proteomes" id="UP000824120"/>
    </source>
</evidence>
<dbReference type="PANTHER" id="PTHR23092">
    <property type="entry name" value="POLY(A) RNA POLYMERASE"/>
    <property type="match status" value="1"/>
</dbReference>
<evidence type="ECO:0000313" key="6">
    <source>
        <dbReference type="EMBL" id="KAG5626954.1"/>
    </source>
</evidence>
<evidence type="ECO:0000259" key="5">
    <source>
        <dbReference type="Pfam" id="PF03828"/>
    </source>
</evidence>
<comment type="caution">
    <text evidence="6">The sequence shown here is derived from an EMBL/GenBank/DDBJ whole genome shotgun (WGS) entry which is preliminary data.</text>
</comment>
<dbReference type="GO" id="GO:0031499">
    <property type="term" value="C:TRAMP complex"/>
    <property type="evidence" value="ECO:0007669"/>
    <property type="project" value="TreeGrafter"/>
</dbReference>
<dbReference type="Proteomes" id="UP000824120">
    <property type="component" value="Chromosome 2"/>
</dbReference>
<protein>
    <recommendedName>
        <fullName evidence="8">Polymerase nucleotidyl transferase domain-containing protein</fullName>
    </recommendedName>
</protein>
<dbReference type="InterPro" id="IPR002058">
    <property type="entry name" value="PAP_assoc"/>
</dbReference>
<dbReference type="GO" id="GO:0003729">
    <property type="term" value="F:mRNA binding"/>
    <property type="evidence" value="ECO:0007669"/>
    <property type="project" value="TreeGrafter"/>
</dbReference>
<feature type="compositionally biased region" description="Basic residues" evidence="3">
    <location>
        <begin position="582"/>
        <end position="593"/>
    </location>
</feature>
<dbReference type="Gene3D" id="3.30.460.10">
    <property type="entry name" value="Beta Polymerase, domain 2"/>
    <property type="match status" value="1"/>
</dbReference>
<dbReference type="GO" id="GO:0046872">
    <property type="term" value="F:metal ion binding"/>
    <property type="evidence" value="ECO:0007669"/>
    <property type="project" value="UniProtKB-KW"/>
</dbReference>
<dbReference type="SUPFAM" id="SSF81631">
    <property type="entry name" value="PAP/OAS1 substrate-binding domain"/>
    <property type="match status" value="1"/>
</dbReference>
<dbReference type="GO" id="GO:0031123">
    <property type="term" value="P:RNA 3'-end processing"/>
    <property type="evidence" value="ECO:0007669"/>
    <property type="project" value="TreeGrafter"/>
</dbReference>
<feature type="domain" description="Polymerase nucleotidyl transferase" evidence="4">
    <location>
        <begin position="1312"/>
        <end position="1355"/>
    </location>
</feature>
<keyword evidence="1" id="KW-0479">Metal-binding</keyword>